<evidence type="ECO:0000256" key="5">
    <source>
        <dbReference type="ARBA" id="ARBA00022989"/>
    </source>
</evidence>
<dbReference type="Pfam" id="PF01094">
    <property type="entry name" value="ANF_receptor"/>
    <property type="match status" value="1"/>
</dbReference>
<evidence type="ECO:0000259" key="12">
    <source>
        <dbReference type="PROSITE" id="PS50259"/>
    </source>
</evidence>
<feature type="transmembrane region" description="Helical" evidence="11">
    <location>
        <begin position="668"/>
        <end position="691"/>
    </location>
</feature>
<dbReference type="PROSITE" id="PS50259">
    <property type="entry name" value="G_PROTEIN_RECEP_F3_4"/>
    <property type="match status" value="1"/>
</dbReference>
<evidence type="ECO:0000313" key="14">
    <source>
        <dbReference type="Proteomes" id="UP000007875"/>
    </source>
</evidence>
<dbReference type="PRINTS" id="PR00248">
    <property type="entry name" value="GPCRMGR"/>
</dbReference>
<evidence type="ECO:0000256" key="2">
    <source>
        <dbReference type="ARBA" id="ARBA00022475"/>
    </source>
</evidence>
<evidence type="ECO:0000256" key="3">
    <source>
        <dbReference type="ARBA" id="ARBA00022692"/>
    </source>
</evidence>
<keyword evidence="6" id="KW-0297">G-protein coupled receptor</keyword>
<dbReference type="PRINTS" id="PR01176">
    <property type="entry name" value="GABABRECEPTR"/>
</dbReference>
<feature type="transmembrane region" description="Helical" evidence="11">
    <location>
        <begin position="585"/>
        <end position="603"/>
    </location>
</feature>
<evidence type="ECO:0000256" key="6">
    <source>
        <dbReference type="ARBA" id="ARBA00023040"/>
    </source>
</evidence>
<evidence type="ECO:0000256" key="1">
    <source>
        <dbReference type="ARBA" id="ARBA00004651"/>
    </source>
</evidence>
<dbReference type="eggNOG" id="KOG1056">
    <property type="taxonomic scope" value="Eukaryota"/>
</dbReference>
<dbReference type="InterPro" id="IPR000337">
    <property type="entry name" value="GPCR_3"/>
</dbReference>
<evidence type="ECO:0000256" key="10">
    <source>
        <dbReference type="ARBA" id="ARBA00023224"/>
    </source>
</evidence>
<feature type="transmembrane region" description="Helical" evidence="11">
    <location>
        <begin position="745"/>
        <end position="763"/>
    </location>
</feature>
<dbReference type="InterPro" id="IPR001828">
    <property type="entry name" value="ANF_lig-bd_rcpt"/>
</dbReference>
<keyword evidence="14" id="KW-1185">Reference proteome</keyword>
<dbReference type="Gene3D" id="3.40.50.2300">
    <property type="match status" value="2"/>
</dbReference>
<comment type="subcellular location">
    <subcellularLocation>
        <location evidence="1">Cell membrane</location>
        <topology evidence="1">Multi-pass membrane protein</topology>
    </subcellularLocation>
</comment>
<feature type="transmembrane region" description="Helical" evidence="11">
    <location>
        <begin position="509"/>
        <end position="535"/>
    </location>
</feature>
<dbReference type="Pfam" id="PF00003">
    <property type="entry name" value="7tm_3"/>
    <property type="match status" value="1"/>
</dbReference>
<accession>H2ZKW3</accession>
<dbReference type="OMA" id="NFIWVAS"/>
<keyword evidence="2" id="KW-1003">Cell membrane</keyword>
<dbReference type="InterPro" id="IPR017978">
    <property type="entry name" value="GPCR_3_C"/>
</dbReference>
<dbReference type="GO" id="GO:0004930">
    <property type="term" value="F:G protein-coupled receptor activity"/>
    <property type="evidence" value="ECO:0007669"/>
    <property type="project" value="UniProtKB-KW"/>
</dbReference>
<dbReference type="GeneTree" id="ENSGT01030000234595"/>
<dbReference type="Proteomes" id="UP000007875">
    <property type="component" value="Unassembled WGS sequence"/>
</dbReference>
<evidence type="ECO:0000256" key="9">
    <source>
        <dbReference type="ARBA" id="ARBA00023180"/>
    </source>
</evidence>
<dbReference type="Gene3D" id="2.10.50.30">
    <property type="entry name" value="GPCR, family 3, nine cysteines domain"/>
    <property type="match status" value="1"/>
</dbReference>
<keyword evidence="4" id="KW-0732">Signal</keyword>
<organism evidence="13 14">
    <name type="scientific">Ciona savignyi</name>
    <name type="common">Pacific transparent sea squirt</name>
    <dbReference type="NCBI Taxonomy" id="51511"/>
    <lineage>
        <taxon>Eukaryota</taxon>
        <taxon>Metazoa</taxon>
        <taxon>Chordata</taxon>
        <taxon>Tunicata</taxon>
        <taxon>Ascidiacea</taxon>
        <taxon>Phlebobranchia</taxon>
        <taxon>Cionidae</taxon>
        <taxon>Ciona</taxon>
    </lineage>
</organism>
<evidence type="ECO:0000256" key="11">
    <source>
        <dbReference type="SAM" id="Phobius"/>
    </source>
</evidence>
<keyword evidence="7 11" id="KW-0472">Membrane</keyword>
<dbReference type="PANTHER" id="PTHR24060">
    <property type="entry name" value="METABOTROPIC GLUTAMATE RECEPTOR"/>
    <property type="match status" value="1"/>
</dbReference>
<keyword evidence="10" id="KW-0807">Transducer</keyword>
<protein>
    <recommendedName>
        <fullName evidence="12">G-protein coupled receptors family 3 profile domain-containing protein</fullName>
    </recommendedName>
</protein>
<dbReference type="Ensembl" id="ENSCSAVT00000018427.1">
    <property type="protein sequence ID" value="ENSCSAVP00000018229.1"/>
    <property type="gene ID" value="ENSCSAVG00000010719.1"/>
</dbReference>
<dbReference type="STRING" id="51511.ENSCSAVP00000018229"/>
<evidence type="ECO:0000256" key="4">
    <source>
        <dbReference type="ARBA" id="ARBA00022729"/>
    </source>
</evidence>
<feature type="transmembrane region" description="Helical" evidence="11">
    <location>
        <begin position="703"/>
        <end position="725"/>
    </location>
</feature>
<evidence type="ECO:0000313" key="13">
    <source>
        <dbReference type="Ensembl" id="ENSCSAVP00000018229.1"/>
    </source>
</evidence>
<dbReference type="InterPro" id="IPR038550">
    <property type="entry name" value="GPCR_3_9-Cys_sf"/>
</dbReference>
<name>H2ZKW3_CIOSA</name>
<evidence type="ECO:0000256" key="8">
    <source>
        <dbReference type="ARBA" id="ARBA00023170"/>
    </source>
</evidence>
<dbReference type="SUPFAM" id="SSF53822">
    <property type="entry name" value="Periplasmic binding protein-like I"/>
    <property type="match status" value="1"/>
</dbReference>
<dbReference type="InParanoid" id="H2ZKW3"/>
<feature type="transmembrane region" description="Helical" evidence="11">
    <location>
        <begin position="624"/>
        <end position="644"/>
    </location>
</feature>
<dbReference type="FunCoup" id="H2ZKW3">
    <property type="interactions" value="3"/>
</dbReference>
<reference evidence="13" key="3">
    <citation type="submission" date="2025-09" db="UniProtKB">
        <authorList>
            <consortium name="Ensembl"/>
        </authorList>
    </citation>
    <scope>IDENTIFICATION</scope>
</reference>
<sequence length="775" mass="87171">EMAIYTLELINNDPTILPGVTLVMDTVADCRIDTRALKEVSYNHLNTTLFVIDTGESTTKNNTYWGVIGPGSSEVSLPTAKLLGLFDISQISYAPTSPTLSDKQRYPYFFRTIASDTFQVDAMIQILKRNNWQYVSFIHDNNAYGNAAFDAFKSQIENTTICMAVNIRVPRTPDQQIIVDAVNSLLSKDKARVVVAFVSTSTLAKLVGRVADLGYANHFQWIGSDSWNAVQSDEESMYQVIDGSLTFIGHSRPDNEFEHNLRQITLQESLSRNIFFAHYLAWSHHCSLQGNSNNSLPPCDGNLTLPNSTRIIPMLQTSANTVLAFAHAFNNAQRDLCNGTVCDEKILQTNYHLVQFKMLSGQKIREYLRNVSFIDGNQDTFHFDDLQDGPASYDVLRYNGRDRIWRKVGIYLNGESYFSDNLSEKGRGNITSLCSDSCPANQYMLISGTKSCCWHCISCEINSIVTYNVTSNLRNISTCKSCGSEHVADPNFQVCLPVPTDFLSFAHGWVWGVLCVSCVGLILTIITFALYAWNWETALVRASGRELSSMILIGVLLTFMLTFFFCFKPTKALCVMRRLSTGLSFTIIYSAVLVKTMRISFIFNSLGKKLIKDYKKLLRPMPQLILALVLTAVEVFLLIIWFVMQPPKVLKTRSNHHVVDYLQCEGMISHYLIIGLLYPILLVLLCTYYAIKVRKVPTGFNEAKHIGFAVYTALVICIAQIPTYLVNTSTNIVLRDAIYCLGNSLNGLIILFAMFGPKIYIIVFRPQKNNQDTVM</sequence>
<evidence type="ECO:0000256" key="7">
    <source>
        <dbReference type="ARBA" id="ARBA00023136"/>
    </source>
</evidence>
<feature type="transmembrane region" description="Helical" evidence="11">
    <location>
        <begin position="547"/>
        <end position="565"/>
    </location>
</feature>
<dbReference type="FunFam" id="2.10.50.30:FF:000004">
    <property type="entry name" value="Taste receptor type 1 member 3-like protein"/>
    <property type="match status" value="1"/>
</dbReference>
<dbReference type="FunFam" id="3.40.50.2300:FF:000145">
    <property type="entry name" value="Glutamate receptor, metabotropic"/>
    <property type="match status" value="1"/>
</dbReference>
<dbReference type="GO" id="GO:0005886">
    <property type="term" value="C:plasma membrane"/>
    <property type="evidence" value="ECO:0007669"/>
    <property type="project" value="UniProtKB-SubCell"/>
</dbReference>
<proteinExistence type="predicted"/>
<keyword evidence="5 11" id="KW-1133">Transmembrane helix</keyword>
<feature type="domain" description="G-protein coupled receptors family 3 profile" evidence="12">
    <location>
        <begin position="509"/>
        <end position="775"/>
    </location>
</feature>
<reference evidence="14" key="1">
    <citation type="submission" date="2003-08" db="EMBL/GenBank/DDBJ databases">
        <authorList>
            <person name="Birren B."/>
            <person name="Nusbaum C."/>
            <person name="Abebe A."/>
            <person name="Abouelleil A."/>
            <person name="Adekoya E."/>
            <person name="Ait-zahra M."/>
            <person name="Allen N."/>
            <person name="Allen T."/>
            <person name="An P."/>
            <person name="Anderson M."/>
            <person name="Anderson S."/>
            <person name="Arachchi H."/>
            <person name="Armbruster J."/>
            <person name="Bachantsang P."/>
            <person name="Baldwin J."/>
            <person name="Barry A."/>
            <person name="Bayul T."/>
            <person name="Blitshsteyn B."/>
            <person name="Bloom T."/>
            <person name="Blye J."/>
            <person name="Boguslavskiy L."/>
            <person name="Borowsky M."/>
            <person name="Boukhgalter B."/>
            <person name="Brunache A."/>
            <person name="Butler J."/>
            <person name="Calixte N."/>
            <person name="Calvo S."/>
            <person name="Camarata J."/>
            <person name="Campo K."/>
            <person name="Chang J."/>
            <person name="Cheshatsang Y."/>
            <person name="Citroen M."/>
            <person name="Collymore A."/>
            <person name="Considine T."/>
            <person name="Cook A."/>
            <person name="Cooke P."/>
            <person name="Corum B."/>
            <person name="Cuomo C."/>
            <person name="David R."/>
            <person name="Dawoe T."/>
            <person name="Degray S."/>
            <person name="Dodge S."/>
            <person name="Dooley K."/>
            <person name="Dorje P."/>
            <person name="Dorjee K."/>
            <person name="Dorris L."/>
            <person name="Duffey N."/>
            <person name="Dupes A."/>
            <person name="Elkins T."/>
            <person name="Engels R."/>
            <person name="Erickson J."/>
            <person name="Farina A."/>
            <person name="Faro S."/>
            <person name="Ferreira P."/>
            <person name="Fischer H."/>
            <person name="Fitzgerald M."/>
            <person name="Foley K."/>
            <person name="Gage D."/>
            <person name="Galagan J."/>
            <person name="Gearin G."/>
            <person name="Gnerre S."/>
            <person name="Gnirke A."/>
            <person name="Goyette A."/>
            <person name="Graham J."/>
            <person name="Grandbois E."/>
            <person name="Gyaltsen K."/>
            <person name="Hafez N."/>
            <person name="Hagopian D."/>
            <person name="Hagos B."/>
            <person name="Hall J."/>
            <person name="Hatcher B."/>
            <person name="Heller A."/>
            <person name="Higgins H."/>
            <person name="Honan T."/>
            <person name="Horn A."/>
            <person name="Houde N."/>
            <person name="Hughes L."/>
            <person name="Hulme W."/>
            <person name="Husby E."/>
            <person name="Iliev I."/>
            <person name="Jaffe D."/>
            <person name="Jones C."/>
            <person name="Kamal M."/>
            <person name="Kamat A."/>
            <person name="Kamvysselis M."/>
            <person name="Karlsson E."/>
            <person name="Kells C."/>
            <person name="Kieu A."/>
            <person name="Kisner P."/>
            <person name="Kodira C."/>
            <person name="Kulbokas E."/>
            <person name="Labutti K."/>
            <person name="Lama D."/>
            <person name="Landers T."/>
            <person name="Leger J."/>
            <person name="Levine S."/>
            <person name="Lewis D."/>
            <person name="Lewis T."/>
            <person name="Lindblad-toh K."/>
            <person name="Liu X."/>
            <person name="Lokyitsang T."/>
            <person name="Lokyitsang Y."/>
            <person name="Lucien O."/>
            <person name="Lui A."/>
            <person name="Ma L.J."/>
            <person name="Mabbitt R."/>
            <person name="Macdonald J."/>
            <person name="Maclean C."/>
            <person name="Major J."/>
            <person name="Manning J."/>
            <person name="Marabella R."/>
            <person name="Maru K."/>
            <person name="Matthews C."/>
            <person name="Mauceli E."/>
            <person name="Mccarthy M."/>
            <person name="Mcdonough S."/>
            <person name="Mcghee T."/>
            <person name="Meldrim J."/>
            <person name="Meneus L."/>
            <person name="Mesirov J."/>
            <person name="Mihalev A."/>
            <person name="Mihova T."/>
            <person name="Mikkelsen T."/>
            <person name="Mlenga V."/>
            <person name="Moru K."/>
            <person name="Mozes J."/>
            <person name="Mulrain L."/>
            <person name="Munson G."/>
            <person name="Naylor J."/>
            <person name="Newes C."/>
            <person name="Nguyen C."/>
            <person name="Nguyen N."/>
            <person name="Nguyen T."/>
            <person name="Nicol R."/>
            <person name="Nielsen C."/>
            <person name="Nizzari M."/>
            <person name="Norbu C."/>
            <person name="Norbu N."/>
            <person name="O'donnell P."/>
            <person name="Okoawo O."/>
            <person name="O'leary S."/>
            <person name="Omotosho B."/>
            <person name="O'neill K."/>
            <person name="Osman S."/>
            <person name="Parker S."/>
            <person name="Perrin D."/>
            <person name="Phunkhang P."/>
            <person name="Piqani B."/>
            <person name="Purcell S."/>
            <person name="Rachupka T."/>
            <person name="Ramasamy U."/>
            <person name="Rameau R."/>
            <person name="Ray V."/>
            <person name="Raymond C."/>
            <person name="Retta R."/>
            <person name="Richardson S."/>
            <person name="Rise C."/>
            <person name="Rodriguez J."/>
            <person name="Rogers J."/>
            <person name="Rogov P."/>
            <person name="Rutman M."/>
            <person name="Schupbach R."/>
            <person name="Seaman C."/>
            <person name="Settipalli S."/>
            <person name="Sharpe T."/>
            <person name="Sheridan J."/>
            <person name="Sherpa N."/>
            <person name="Shi J."/>
            <person name="Smirnov S."/>
            <person name="Smith C."/>
            <person name="Sougnez C."/>
            <person name="Spencer B."/>
            <person name="Stalker J."/>
            <person name="Stange-thomann N."/>
            <person name="Stavropoulos S."/>
            <person name="Stetson K."/>
            <person name="Stone C."/>
            <person name="Stone S."/>
            <person name="Stubbs M."/>
            <person name="Talamas J."/>
            <person name="Tchuinga P."/>
            <person name="Tenzing P."/>
            <person name="Tesfaye S."/>
            <person name="Theodore J."/>
            <person name="Thoulutsang Y."/>
            <person name="Topham K."/>
            <person name="Towey S."/>
            <person name="Tsamla T."/>
            <person name="Tsomo N."/>
            <person name="Vallee D."/>
            <person name="Vassiliev H."/>
            <person name="Venkataraman V."/>
            <person name="Vinson J."/>
            <person name="Vo A."/>
            <person name="Wade C."/>
            <person name="Wang S."/>
            <person name="Wangchuk T."/>
            <person name="Wangdi T."/>
            <person name="Whittaker C."/>
            <person name="Wilkinson J."/>
            <person name="Wu Y."/>
            <person name="Wyman D."/>
            <person name="Yadav S."/>
            <person name="Yang S."/>
            <person name="Yang X."/>
            <person name="Yeager S."/>
            <person name="Yee E."/>
            <person name="Young G."/>
            <person name="Zainoun J."/>
            <person name="Zembeck L."/>
            <person name="Zimmer A."/>
            <person name="Zody M."/>
            <person name="Lander E."/>
        </authorList>
    </citation>
    <scope>NUCLEOTIDE SEQUENCE [LARGE SCALE GENOMIC DNA]</scope>
</reference>
<keyword evidence="8" id="KW-0675">Receptor</keyword>
<keyword evidence="3 11" id="KW-0812">Transmembrane</keyword>
<keyword evidence="9" id="KW-0325">Glycoprotein</keyword>
<dbReference type="InterPro" id="IPR028082">
    <property type="entry name" value="Peripla_BP_I"/>
</dbReference>
<dbReference type="InterPro" id="IPR050726">
    <property type="entry name" value="mGluR"/>
</dbReference>
<reference evidence="13" key="2">
    <citation type="submission" date="2025-08" db="UniProtKB">
        <authorList>
            <consortium name="Ensembl"/>
        </authorList>
    </citation>
    <scope>IDENTIFICATION</scope>
</reference>
<dbReference type="AlphaFoldDB" id="H2ZKW3"/>